<dbReference type="Proteomes" id="UP000297635">
    <property type="component" value="Unassembled WGS sequence"/>
</dbReference>
<keyword evidence="2 4" id="KW-0378">Hydrolase</keyword>
<dbReference type="InterPro" id="IPR051801">
    <property type="entry name" value="GH28_Enzymes"/>
</dbReference>
<dbReference type="PANTHER" id="PTHR31339">
    <property type="entry name" value="PECTIN LYASE-RELATED"/>
    <property type="match status" value="1"/>
</dbReference>
<organism evidence="5 6">
    <name type="scientific">Duncaniella freteri</name>
    <dbReference type="NCBI Taxonomy" id="2530391"/>
    <lineage>
        <taxon>Bacteria</taxon>
        <taxon>Pseudomonadati</taxon>
        <taxon>Bacteroidota</taxon>
        <taxon>Bacteroidia</taxon>
        <taxon>Bacteroidales</taxon>
        <taxon>Muribaculaceae</taxon>
        <taxon>Duncaniella</taxon>
    </lineage>
</organism>
<accession>A0A4Z0V474</accession>
<evidence type="ECO:0000256" key="4">
    <source>
        <dbReference type="RuleBase" id="RU361169"/>
    </source>
</evidence>
<dbReference type="PANTHER" id="PTHR31339:SF9">
    <property type="entry name" value="PLASMIN AND FIBRONECTIN-BINDING PROTEIN A"/>
    <property type="match status" value="1"/>
</dbReference>
<keyword evidence="6" id="KW-1185">Reference proteome</keyword>
<evidence type="ECO:0000256" key="1">
    <source>
        <dbReference type="ARBA" id="ARBA00008834"/>
    </source>
</evidence>
<evidence type="ECO:0000256" key="2">
    <source>
        <dbReference type="ARBA" id="ARBA00022801"/>
    </source>
</evidence>
<evidence type="ECO:0000313" key="5">
    <source>
        <dbReference type="EMBL" id="TGG37160.1"/>
    </source>
</evidence>
<dbReference type="GO" id="GO:0005975">
    <property type="term" value="P:carbohydrate metabolic process"/>
    <property type="evidence" value="ECO:0007669"/>
    <property type="project" value="InterPro"/>
</dbReference>
<comment type="similarity">
    <text evidence="1 4">Belongs to the glycosyl hydrolase 28 family.</text>
</comment>
<dbReference type="EMBL" id="SJSA01000002">
    <property type="protein sequence ID" value="TGG37160.1"/>
    <property type="molecule type" value="Genomic_DNA"/>
</dbReference>
<dbReference type="GO" id="GO:0004650">
    <property type="term" value="F:polygalacturonase activity"/>
    <property type="evidence" value="ECO:0007669"/>
    <property type="project" value="InterPro"/>
</dbReference>
<dbReference type="InterPro" id="IPR000743">
    <property type="entry name" value="Glyco_hydro_28"/>
</dbReference>
<dbReference type="InterPro" id="IPR011050">
    <property type="entry name" value="Pectin_lyase_fold/virulence"/>
</dbReference>
<dbReference type="Gene3D" id="2.160.20.10">
    <property type="entry name" value="Single-stranded right-handed beta-helix, Pectin lyase-like"/>
    <property type="match status" value="1"/>
</dbReference>
<comment type="caution">
    <text evidence="5">The sequence shown here is derived from an EMBL/GenBank/DDBJ whole genome shotgun (WGS) entry which is preliminary data.</text>
</comment>
<name>A0A4Z0V474_9BACT</name>
<dbReference type="AlphaFoldDB" id="A0A4Z0V474"/>
<evidence type="ECO:0000256" key="3">
    <source>
        <dbReference type="ARBA" id="ARBA00023295"/>
    </source>
</evidence>
<gene>
    <name evidence="5" type="ORF">EZ315_11195</name>
</gene>
<reference evidence="5 6" key="1">
    <citation type="submission" date="2019-02" db="EMBL/GenBank/DDBJ databases">
        <title>Isolation and identification of novel species under the genus Muribaculum.</title>
        <authorList>
            <person name="Miyake S."/>
            <person name="Ding Y."/>
            <person name="Low A."/>
            <person name="Soh M."/>
            <person name="Seedorf H."/>
        </authorList>
    </citation>
    <scope>NUCLEOTIDE SEQUENCE [LARGE SCALE GENOMIC DNA]</scope>
    <source>
        <strain evidence="5 6">TLL-A3</strain>
    </source>
</reference>
<evidence type="ECO:0000313" key="6">
    <source>
        <dbReference type="Proteomes" id="UP000297635"/>
    </source>
</evidence>
<sequence>MISGNAAVAQSIPSDIEAVVAPFDMPKLSRPVIPDRTLSIVKTGARQEVLSTEHIQKAIDRLSQKGGGTVVIPEGKWLTGRIVLRSNICLRLEKGAELHFSGDIKDYLPVVLSRNEGIDVYSLGAMIYAADAENIAITGEGKLVGPDYDCEICQRQEGGISEDVGKTPVEQRIYDGGNGAKVFLPVFFGPMNSRNILVEGVTFEHSIFWNIVPTYCENIIIRGVTVNSFGRGRTDGIDIDSSANALIEYTTLDCGDDCFTLKSGRGIDGVKRARPTENVVIRYCVVRRGVGGVTMGTETAAGIRNVYMHDCVMENPSFPFYVKTRRPRGGGAENVLVERVVVEKSRKTVFKFDMLGSVEWIGELAERFPARTVGVLTPKFGNMTFKDIIIKECPALINAKGLPEQPIEGLVFENIQSPNMQMQLQDVGTLVFK</sequence>
<proteinExistence type="inferred from homology"/>
<dbReference type="InterPro" id="IPR006626">
    <property type="entry name" value="PbH1"/>
</dbReference>
<protein>
    <submittedName>
        <fullName evidence="5">Glycoside hydrolase family 28 protein</fullName>
    </submittedName>
</protein>
<dbReference type="InterPro" id="IPR012334">
    <property type="entry name" value="Pectin_lyas_fold"/>
</dbReference>
<dbReference type="Pfam" id="PF00295">
    <property type="entry name" value="Glyco_hydro_28"/>
    <property type="match status" value="1"/>
</dbReference>
<dbReference type="SUPFAM" id="SSF51126">
    <property type="entry name" value="Pectin lyase-like"/>
    <property type="match status" value="1"/>
</dbReference>
<dbReference type="SMART" id="SM00710">
    <property type="entry name" value="PbH1"/>
    <property type="match status" value="4"/>
</dbReference>
<keyword evidence="3 4" id="KW-0326">Glycosidase</keyword>